<reference evidence="2 3" key="1">
    <citation type="journal article" date="2015" name="Nature">
        <title>rRNA introns, odd ribosomes, and small enigmatic genomes across a large radiation of phyla.</title>
        <authorList>
            <person name="Brown C.T."/>
            <person name="Hug L.A."/>
            <person name="Thomas B.C."/>
            <person name="Sharon I."/>
            <person name="Castelle C.J."/>
            <person name="Singh A."/>
            <person name="Wilkins M.J."/>
            <person name="Williams K.H."/>
            <person name="Banfield J.F."/>
        </authorList>
    </citation>
    <scope>NUCLEOTIDE SEQUENCE [LARGE SCALE GENOMIC DNA]</scope>
</reference>
<evidence type="ECO:0000313" key="2">
    <source>
        <dbReference type="EMBL" id="KKR06223.1"/>
    </source>
</evidence>
<dbReference type="SUPFAM" id="SSF54523">
    <property type="entry name" value="Pili subunits"/>
    <property type="match status" value="1"/>
</dbReference>
<gene>
    <name evidence="2" type="ORF">UT34_C0001G0263</name>
</gene>
<dbReference type="NCBIfam" id="TIGR02532">
    <property type="entry name" value="IV_pilin_GFxxxE"/>
    <property type="match status" value="1"/>
</dbReference>
<dbReference type="Proteomes" id="UP000034799">
    <property type="component" value="Unassembled WGS sequence"/>
</dbReference>
<name>A0A0G0MSV7_9BACT</name>
<keyword evidence="1" id="KW-0812">Transmembrane</keyword>
<dbReference type="EMBL" id="LBWK01000001">
    <property type="protein sequence ID" value="KKR06223.1"/>
    <property type="molecule type" value="Genomic_DNA"/>
</dbReference>
<evidence type="ECO:0000256" key="1">
    <source>
        <dbReference type="SAM" id="Phobius"/>
    </source>
</evidence>
<dbReference type="STRING" id="1619100.UT34_C0001G0263"/>
<evidence type="ECO:0000313" key="3">
    <source>
        <dbReference type="Proteomes" id="UP000034799"/>
    </source>
</evidence>
<dbReference type="InterPro" id="IPR012902">
    <property type="entry name" value="N_methyl_site"/>
</dbReference>
<evidence type="ECO:0008006" key="4">
    <source>
        <dbReference type="Google" id="ProtNLM"/>
    </source>
</evidence>
<dbReference type="InterPro" id="IPR045584">
    <property type="entry name" value="Pilin-like"/>
</dbReference>
<organism evidence="2 3">
    <name type="scientific">candidate division WS6 bacterium GW2011_GWF2_39_15</name>
    <dbReference type="NCBI Taxonomy" id="1619100"/>
    <lineage>
        <taxon>Bacteria</taxon>
        <taxon>Candidatus Dojkabacteria</taxon>
    </lineage>
</organism>
<dbReference type="AlphaFoldDB" id="A0A0G0MSV7"/>
<keyword evidence="1" id="KW-1133">Transmembrane helix</keyword>
<sequence>MYGKNYKAFTLVEMLVVMGILVILMTMGIAAGRFAIQRANRVQHTNAADQLYQGLQSYYADNREFPDATTFGDFDTALGTGGALEKYIDSKAFDGGSDATYYYSVEDPAGQSVLVCVSYGGPQDENGQGGYCNGNGFGSLPSGTSVQKKELDDSEFATQVEDNGGFVIRNDWNAADRVWE</sequence>
<accession>A0A0G0MSV7</accession>
<dbReference type="Gene3D" id="3.30.700.10">
    <property type="entry name" value="Glycoprotein, Type 4 Pilin"/>
    <property type="match status" value="1"/>
</dbReference>
<proteinExistence type="predicted"/>
<feature type="transmembrane region" description="Helical" evidence="1">
    <location>
        <begin position="15"/>
        <end position="36"/>
    </location>
</feature>
<protein>
    <recommendedName>
        <fullName evidence="4">General secretion pathway protein G</fullName>
    </recommendedName>
</protein>
<keyword evidence="1" id="KW-0472">Membrane</keyword>
<comment type="caution">
    <text evidence="2">The sequence shown here is derived from an EMBL/GenBank/DDBJ whole genome shotgun (WGS) entry which is preliminary data.</text>
</comment>
<dbReference type="Pfam" id="PF07963">
    <property type="entry name" value="N_methyl"/>
    <property type="match status" value="1"/>
</dbReference>